<feature type="chain" id="PRO_5046823709" evidence="1">
    <location>
        <begin position="24"/>
        <end position="361"/>
    </location>
</feature>
<dbReference type="InterPro" id="IPR043504">
    <property type="entry name" value="Peptidase_S1_PA_chymotrypsin"/>
</dbReference>
<dbReference type="RefSeq" id="WP_346751902.1">
    <property type="nucleotide sequence ID" value="NZ_JAUJEA010000003.1"/>
</dbReference>
<dbReference type="Proteomes" id="UP001172082">
    <property type="component" value="Unassembled WGS sequence"/>
</dbReference>
<name>A0ABT8KNT2_9BACT</name>
<comment type="caution">
    <text evidence="2">The sequence shown here is derived from an EMBL/GenBank/DDBJ whole genome shotgun (WGS) entry which is preliminary data.</text>
</comment>
<accession>A0ABT8KNT2</accession>
<dbReference type="SUPFAM" id="SSF50494">
    <property type="entry name" value="Trypsin-like serine proteases"/>
    <property type="match status" value="1"/>
</dbReference>
<dbReference type="Pfam" id="PF13365">
    <property type="entry name" value="Trypsin_2"/>
    <property type="match status" value="1"/>
</dbReference>
<keyword evidence="3" id="KW-1185">Reference proteome</keyword>
<dbReference type="GO" id="GO:0006508">
    <property type="term" value="P:proteolysis"/>
    <property type="evidence" value="ECO:0007669"/>
    <property type="project" value="UniProtKB-KW"/>
</dbReference>
<sequence>MKVSCFSLIVMLTLMFLGYASHSQSIGALKGGVVKLSVVKKNGVGETGSGILIGVQGGKMYILAALHTVEDHSSIQVNLYEQSFSGSAYVNENIDRRNDLAVVIVNYQTAINNILIFDEGETQSLIPSNQVFTIGHPNNFPWTDSRTQIKRKMGNFIVANKTPLIDRGNSGGPVINQSGELVGMVTEVSNTEVKALKIDYIINKLREWSIPYKLRIPVNFCPVLQEIVTGAWDKFEGWGNGNVMPSKDGGSQLKPKKDISGIGQSWLMWGDRKGHVRYYVEFPSSTDEATAYRDYQNLIKDIDRCLTNAPRRNISTHESDRFSTHWSVEIRSKISFVKGHVWIWLRKGIGNFTLEIYRESP</sequence>
<organism evidence="2 3">
    <name type="scientific">Splendidivirga corallicola</name>
    <dbReference type="NCBI Taxonomy" id="3051826"/>
    <lineage>
        <taxon>Bacteria</taxon>
        <taxon>Pseudomonadati</taxon>
        <taxon>Bacteroidota</taxon>
        <taxon>Cytophagia</taxon>
        <taxon>Cytophagales</taxon>
        <taxon>Splendidivirgaceae</taxon>
        <taxon>Splendidivirga</taxon>
    </lineage>
</organism>
<proteinExistence type="predicted"/>
<keyword evidence="1" id="KW-0732">Signal</keyword>
<protein>
    <submittedName>
        <fullName evidence="2">Serine protease</fullName>
    </submittedName>
</protein>
<dbReference type="InterPro" id="IPR009003">
    <property type="entry name" value="Peptidase_S1_PA"/>
</dbReference>
<keyword evidence="2" id="KW-0378">Hydrolase</keyword>
<feature type="signal peptide" evidence="1">
    <location>
        <begin position="1"/>
        <end position="23"/>
    </location>
</feature>
<dbReference type="GO" id="GO:0008233">
    <property type="term" value="F:peptidase activity"/>
    <property type="evidence" value="ECO:0007669"/>
    <property type="project" value="UniProtKB-KW"/>
</dbReference>
<evidence type="ECO:0000256" key="1">
    <source>
        <dbReference type="SAM" id="SignalP"/>
    </source>
</evidence>
<evidence type="ECO:0000313" key="3">
    <source>
        <dbReference type="Proteomes" id="UP001172082"/>
    </source>
</evidence>
<dbReference type="EMBL" id="JAUJEA010000003">
    <property type="protein sequence ID" value="MDN5201878.1"/>
    <property type="molecule type" value="Genomic_DNA"/>
</dbReference>
<reference evidence="2" key="1">
    <citation type="submission" date="2023-06" db="EMBL/GenBank/DDBJ databases">
        <title>Genomic of Parafulvivirga corallium.</title>
        <authorList>
            <person name="Wang G."/>
        </authorList>
    </citation>
    <scope>NUCLEOTIDE SEQUENCE</scope>
    <source>
        <strain evidence="2">BMA10</strain>
    </source>
</reference>
<keyword evidence="2" id="KW-0645">Protease</keyword>
<evidence type="ECO:0000313" key="2">
    <source>
        <dbReference type="EMBL" id="MDN5201878.1"/>
    </source>
</evidence>
<gene>
    <name evidence="2" type="ORF">QQ008_10905</name>
</gene>
<dbReference type="Gene3D" id="2.40.10.10">
    <property type="entry name" value="Trypsin-like serine proteases"/>
    <property type="match status" value="2"/>
</dbReference>